<name>A0A164M209_9NOCA</name>
<dbReference type="GO" id="GO:0043190">
    <property type="term" value="C:ATP-binding cassette (ABC) transporter complex"/>
    <property type="evidence" value="ECO:0007669"/>
    <property type="project" value="InterPro"/>
</dbReference>
<dbReference type="PANTHER" id="PTHR30290:SF83">
    <property type="entry name" value="ABC TRANSPORTER SUBSTRATE-BINDING PROTEIN"/>
    <property type="match status" value="1"/>
</dbReference>
<dbReference type="Gene3D" id="3.40.190.10">
    <property type="entry name" value="Periplasmic binding protein-like II"/>
    <property type="match status" value="1"/>
</dbReference>
<evidence type="ECO:0000256" key="2">
    <source>
        <dbReference type="SAM" id="SignalP"/>
    </source>
</evidence>
<dbReference type="PIRSF" id="PIRSF002741">
    <property type="entry name" value="MppA"/>
    <property type="match status" value="1"/>
</dbReference>
<sequence length="590" mass="64847">MKRKYLAQAAALAAIAALAASGCSAGGTNVGGGNGPKAVVNKLTLDPDGKQSYGPAPEAPEARKGGTLNLTWRTDFPDYDPARVYTAPDDDAFRLMNRRLTVLKQNDDGTMVLVGDLATNTGVSSDGGKTWTYTLKDGLKYADGTPIRSQDIKYAVERTFDTRFATGPQWIQSWLAGKDDFHSVYPGPYGGQELGPDKIETPNDKTIIFHTPQPQSDFPFAASMTQTVPVRRDRDAKPDDLNVNGLGDMATGPYLIGSHDVDKTLTLVKNPNWDPKTDPVRHQYLDQIHFQFGVQPKQETDQLRADTDPTSAAFYDQIDTDQIQAIMQDPNLKKRTVDQETTGVVAYNINTSRVTDVNVRKAIATAFPKQDIITTQGGPFYGNVANTFGPRSSVGYSPQPNAYGVGDNGDPQKARQILTDAGKLGYVVNIAWESTPAADREGAPMKRALEEAGFKVNLNPLPDKGYFDAIRHLGNPYDLIWYQWSPDWPTNRTVYSALFYGGAVSEGGNNVAQLREKQVDDEINRIQGIQDITEQGKQYMPLDQMIQKDYAAAIPLVYTRKQMMFGSKVGGVRMDVLSSTVDLFTVYLKK</sequence>
<dbReference type="InterPro" id="IPR000914">
    <property type="entry name" value="SBP_5_dom"/>
</dbReference>
<feature type="region of interest" description="Disordered" evidence="1">
    <location>
        <begin position="41"/>
        <end position="65"/>
    </location>
</feature>
<dbReference type="RefSeq" id="WP_067589316.1">
    <property type="nucleotide sequence ID" value="NZ_JABMCZ010000004.1"/>
</dbReference>
<feature type="signal peptide" evidence="2">
    <location>
        <begin position="1"/>
        <end position="19"/>
    </location>
</feature>
<proteinExistence type="predicted"/>
<keyword evidence="2" id="KW-0732">Signal</keyword>
<comment type="caution">
    <text evidence="4">The sequence shown here is derived from an EMBL/GenBank/DDBJ whole genome shotgun (WGS) entry which is preliminary data.</text>
</comment>
<protein>
    <recommendedName>
        <fullName evidence="3">Solute-binding protein family 5 domain-containing protein</fullName>
    </recommendedName>
</protein>
<evidence type="ECO:0000313" key="4">
    <source>
        <dbReference type="EMBL" id="KZM72954.1"/>
    </source>
</evidence>
<dbReference type="STRING" id="455432.AWN90_29875"/>
<dbReference type="PANTHER" id="PTHR30290">
    <property type="entry name" value="PERIPLASMIC BINDING COMPONENT OF ABC TRANSPORTER"/>
    <property type="match status" value="1"/>
</dbReference>
<evidence type="ECO:0000259" key="3">
    <source>
        <dbReference type="Pfam" id="PF00496"/>
    </source>
</evidence>
<dbReference type="OrthoDB" id="4499015at2"/>
<dbReference type="Gene3D" id="3.10.105.10">
    <property type="entry name" value="Dipeptide-binding Protein, Domain 3"/>
    <property type="match status" value="1"/>
</dbReference>
<dbReference type="InterPro" id="IPR039424">
    <property type="entry name" value="SBP_5"/>
</dbReference>
<dbReference type="GO" id="GO:1904680">
    <property type="term" value="F:peptide transmembrane transporter activity"/>
    <property type="evidence" value="ECO:0007669"/>
    <property type="project" value="TreeGrafter"/>
</dbReference>
<evidence type="ECO:0000313" key="5">
    <source>
        <dbReference type="Proteomes" id="UP000076512"/>
    </source>
</evidence>
<dbReference type="SUPFAM" id="SSF53850">
    <property type="entry name" value="Periplasmic binding protein-like II"/>
    <property type="match status" value="1"/>
</dbReference>
<dbReference type="PROSITE" id="PS51257">
    <property type="entry name" value="PROKAR_LIPOPROTEIN"/>
    <property type="match status" value="1"/>
</dbReference>
<dbReference type="Pfam" id="PF00496">
    <property type="entry name" value="SBP_bac_5"/>
    <property type="match status" value="1"/>
</dbReference>
<dbReference type="GO" id="GO:0015833">
    <property type="term" value="P:peptide transport"/>
    <property type="evidence" value="ECO:0007669"/>
    <property type="project" value="TreeGrafter"/>
</dbReference>
<gene>
    <name evidence="4" type="ORF">AWN90_29875</name>
</gene>
<dbReference type="InterPro" id="IPR030678">
    <property type="entry name" value="Peptide/Ni-bd"/>
</dbReference>
<evidence type="ECO:0000256" key="1">
    <source>
        <dbReference type="SAM" id="MobiDB-lite"/>
    </source>
</evidence>
<accession>A0A164M209</accession>
<organism evidence="4 5">
    <name type="scientific">Nocardia terpenica</name>
    <dbReference type="NCBI Taxonomy" id="455432"/>
    <lineage>
        <taxon>Bacteria</taxon>
        <taxon>Bacillati</taxon>
        <taxon>Actinomycetota</taxon>
        <taxon>Actinomycetes</taxon>
        <taxon>Mycobacteriales</taxon>
        <taxon>Nocardiaceae</taxon>
        <taxon>Nocardia</taxon>
    </lineage>
</organism>
<keyword evidence="5" id="KW-1185">Reference proteome</keyword>
<dbReference type="CDD" id="cd08506">
    <property type="entry name" value="PBP2_clavulanate_OppA2"/>
    <property type="match status" value="1"/>
</dbReference>
<feature type="domain" description="Solute-binding protein family 5" evidence="3">
    <location>
        <begin position="113"/>
        <end position="503"/>
    </location>
</feature>
<dbReference type="GO" id="GO:0042597">
    <property type="term" value="C:periplasmic space"/>
    <property type="evidence" value="ECO:0007669"/>
    <property type="project" value="UniProtKB-ARBA"/>
</dbReference>
<reference evidence="4 5" key="1">
    <citation type="submission" date="2016-04" db="EMBL/GenBank/DDBJ databases">
        <authorList>
            <person name="Evans L.H."/>
            <person name="Alamgir A."/>
            <person name="Owens N."/>
            <person name="Weber N.D."/>
            <person name="Virtaneva K."/>
            <person name="Barbian K."/>
            <person name="Babar A."/>
            <person name="Rosenke K."/>
        </authorList>
    </citation>
    <scope>NUCLEOTIDE SEQUENCE [LARGE SCALE GENOMIC DNA]</scope>
    <source>
        <strain evidence="4 5">IFM 0406</strain>
    </source>
</reference>
<feature type="chain" id="PRO_5038402381" description="Solute-binding protein family 5 domain-containing protein" evidence="2">
    <location>
        <begin position="20"/>
        <end position="590"/>
    </location>
</feature>
<dbReference type="EMBL" id="LWGR01000007">
    <property type="protein sequence ID" value="KZM72954.1"/>
    <property type="molecule type" value="Genomic_DNA"/>
</dbReference>
<dbReference type="AlphaFoldDB" id="A0A164M209"/>
<dbReference type="Proteomes" id="UP000076512">
    <property type="component" value="Unassembled WGS sequence"/>
</dbReference>